<proteinExistence type="predicted"/>
<dbReference type="EMBL" id="PGOL01000560">
    <property type="protein sequence ID" value="PKI68333.1"/>
    <property type="molecule type" value="Genomic_DNA"/>
</dbReference>
<keyword evidence="3" id="KW-1185">Reference proteome</keyword>
<dbReference type="AlphaFoldDB" id="A0A2I0KJF7"/>
<reference evidence="2 3" key="1">
    <citation type="submission" date="2017-11" db="EMBL/GenBank/DDBJ databases">
        <title>De-novo sequencing of pomegranate (Punica granatum L.) genome.</title>
        <authorList>
            <person name="Akparov Z."/>
            <person name="Amiraslanov A."/>
            <person name="Hajiyeva S."/>
            <person name="Abbasov M."/>
            <person name="Kaur K."/>
            <person name="Hamwieh A."/>
            <person name="Solovyev V."/>
            <person name="Salamov A."/>
            <person name="Braich B."/>
            <person name="Kosarev P."/>
            <person name="Mahmoud A."/>
            <person name="Hajiyev E."/>
            <person name="Babayeva S."/>
            <person name="Izzatullayeva V."/>
            <person name="Mammadov A."/>
            <person name="Mammadov A."/>
            <person name="Sharifova S."/>
            <person name="Ojaghi J."/>
            <person name="Eynullazada K."/>
            <person name="Bayramov B."/>
            <person name="Abdulazimova A."/>
            <person name="Shahmuradov I."/>
        </authorList>
    </citation>
    <scope>NUCLEOTIDE SEQUENCE [LARGE SCALE GENOMIC DNA]</scope>
    <source>
        <strain evidence="3">cv. AG2017</strain>
        <tissue evidence="2">Leaf</tissue>
    </source>
</reference>
<organism evidence="2 3">
    <name type="scientific">Punica granatum</name>
    <name type="common">Pomegranate</name>
    <dbReference type="NCBI Taxonomy" id="22663"/>
    <lineage>
        <taxon>Eukaryota</taxon>
        <taxon>Viridiplantae</taxon>
        <taxon>Streptophyta</taxon>
        <taxon>Embryophyta</taxon>
        <taxon>Tracheophyta</taxon>
        <taxon>Spermatophyta</taxon>
        <taxon>Magnoliopsida</taxon>
        <taxon>eudicotyledons</taxon>
        <taxon>Gunneridae</taxon>
        <taxon>Pentapetalae</taxon>
        <taxon>rosids</taxon>
        <taxon>malvids</taxon>
        <taxon>Myrtales</taxon>
        <taxon>Lythraceae</taxon>
        <taxon>Punica</taxon>
    </lineage>
</organism>
<feature type="region of interest" description="Disordered" evidence="1">
    <location>
        <begin position="68"/>
        <end position="92"/>
    </location>
</feature>
<evidence type="ECO:0000313" key="2">
    <source>
        <dbReference type="EMBL" id="PKI68333.1"/>
    </source>
</evidence>
<sequence>MDWTGRTLPNWAEGTGLRSGSNWVELGLYWIRPIWAVGCRNGWAACRGHNCWAGTGWVADCTNGAADRANDTGRSRASPLRFGSTANPVKEI</sequence>
<dbReference type="Proteomes" id="UP000233551">
    <property type="component" value="Unassembled WGS sequence"/>
</dbReference>
<comment type="caution">
    <text evidence="2">The sequence shown here is derived from an EMBL/GenBank/DDBJ whole genome shotgun (WGS) entry which is preliminary data.</text>
</comment>
<protein>
    <submittedName>
        <fullName evidence="2">Uncharacterized protein</fullName>
    </submittedName>
</protein>
<gene>
    <name evidence="2" type="ORF">CRG98_011241</name>
</gene>
<name>A0A2I0KJF7_PUNGR</name>
<accession>A0A2I0KJF7</accession>
<evidence type="ECO:0000256" key="1">
    <source>
        <dbReference type="SAM" id="MobiDB-lite"/>
    </source>
</evidence>
<evidence type="ECO:0000313" key="3">
    <source>
        <dbReference type="Proteomes" id="UP000233551"/>
    </source>
</evidence>